<dbReference type="RefSeq" id="WP_126032648.1">
    <property type="nucleotide sequence ID" value="NZ_QXGI01000008.1"/>
</dbReference>
<dbReference type="AlphaFoldDB" id="A0A430F580"/>
<comment type="caution">
    <text evidence="1">The sequence shown here is derived from an EMBL/GenBank/DDBJ whole genome shotgun (WGS) entry which is preliminary data.</text>
</comment>
<sequence length="110" mass="11879">MDDQQAPKPARNAAEREVPDEAKLTAVAVELMIKEGRMRPMAVDTVIRDEADASVVDRLLVSCDADSGGMVSMSSELGHLTRGELYMLAGAALGLYKQALTRAETDTKEQ</sequence>
<organism evidence="1 2">
    <name type="scientific">Bifidobacterium castoris</name>
    <dbReference type="NCBI Taxonomy" id="2306972"/>
    <lineage>
        <taxon>Bacteria</taxon>
        <taxon>Bacillati</taxon>
        <taxon>Actinomycetota</taxon>
        <taxon>Actinomycetes</taxon>
        <taxon>Bifidobacteriales</taxon>
        <taxon>Bifidobacteriaceae</taxon>
        <taxon>Bifidobacterium</taxon>
    </lineage>
</organism>
<name>A0A430F580_9BIFI</name>
<protein>
    <submittedName>
        <fullName evidence="1">Uncharacterized protein</fullName>
    </submittedName>
</protein>
<evidence type="ECO:0000313" key="2">
    <source>
        <dbReference type="Proteomes" id="UP000288052"/>
    </source>
</evidence>
<dbReference type="Proteomes" id="UP000288052">
    <property type="component" value="Unassembled WGS sequence"/>
</dbReference>
<gene>
    <name evidence="1" type="ORF">D2E22_1665</name>
</gene>
<accession>A0A430F580</accession>
<keyword evidence="2" id="KW-1185">Reference proteome</keyword>
<proteinExistence type="predicted"/>
<dbReference type="EMBL" id="QXGI01000008">
    <property type="protein sequence ID" value="RSX46093.1"/>
    <property type="molecule type" value="Genomic_DNA"/>
</dbReference>
<reference evidence="1 2" key="1">
    <citation type="submission" date="2018-09" db="EMBL/GenBank/DDBJ databases">
        <title>Characterization of the phylogenetic diversity of five novel species belonging to the genus Bifidobacterium.</title>
        <authorList>
            <person name="Lugli G.A."/>
            <person name="Duranti S."/>
            <person name="Milani C."/>
        </authorList>
    </citation>
    <scope>NUCLEOTIDE SEQUENCE [LARGE SCALE GENOMIC DNA]</scope>
    <source>
        <strain evidence="1 2">2020B</strain>
    </source>
</reference>
<evidence type="ECO:0000313" key="1">
    <source>
        <dbReference type="EMBL" id="RSX46093.1"/>
    </source>
</evidence>